<feature type="region of interest" description="Disordered" evidence="1">
    <location>
        <begin position="1"/>
        <end position="37"/>
    </location>
</feature>
<sequence length="240" mass="24737">MNPERFEERLMHELKNHVQRAQQEGAEETAAPRPARSRRVRWVPVTVGAGLTAAAAITALILGQAPNAGGGQAVSSGTGQSLGRITNVAYTLEQQNTGKVKLTIEDPSGKPDVEAMRRDLAHMGVRAKVLLGDPECLSSPPPAGAGDGSPETPAPQSSAPTPSASVPAENSDGLGPFHITRENGKLDPAIVPTGNTLIIGFPAAHTEHPLGVMMIADSPGDGPNCIAAAPADAIQPALQQ</sequence>
<evidence type="ECO:0000256" key="2">
    <source>
        <dbReference type="SAM" id="Phobius"/>
    </source>
</evidence>
<keyword evidence="2" id="KW-1133">Transmembrane helix</keyword>
<dbReference type="EMBL" id="CP163432">
    <property type="protein sequence ID" value="XDQ15984.1"/>
    <property type="molecule type" value="Genomic_DNA"/>
</dbReference>
<feature type="compositionally biased region" description="Low complexity" evidence="1">
    <location>
        <begin position="148"/>
        <end position="169"/>
    </location>
</feature>
<evidence type="ECO:0000256" key="1">
    <source>
        <dbReference type="SAM" id="MobiDB-lite"/>
    </source>
</evidence>
<keyword evidence="2" id="KW-0812">Transmembrane</keyword>
<reference evidence="3" key="1">
    <citation type="submission" date="2024-07" db="EMBL/GenBank/DDBJ databases">
        <authorList>
            <person name="Yu S.T."/>
        </authorList>
    </citation>
    <scope>NUCLEOTIDE SEQUENCE</scope>
    <source>
        <strain evidence="3">R11</strain>
    </source>
</reference>
<organism evidence="3">
    <name type="scientific">Streptomyces sp. R11</name>
    <dbReference type="NCBI Taxonomy" id="3238625"/>
    <lineage>
        <taxon>Bacteria</taxon>
        <taxon>Bacillati</taxon>
        <taxon>Actinomycetota</taxon>
        <taxon>Actinomycetes</taxon>
        <taxon>Kitasatosporales</taxon>
        <taxon>Streptomycetaceae</taxon>
        <taxon>Streptomyces</taxon>
    </lineage>
</organism>
<feature type="region of interest" description="Disordered" evidence="1">
    <location>
        <begin position="132"/>
        <end position="181"/>
    </location>
</feature>
<name>A0AB39NDJ0_9ACTN</name>
<gene>
    <name evidence="3" type="ORF">AB5J55_43640</name>
</gene>
<keyword evidence="2" id="KW-0472">Membrane</keyword>
<evidence type="ECO:0000313" key="3">
    <source>
        <dbReference type="EMBL" id="XDQ15984.1"/>
    </source>
</evidence>
<accession>A0AB39NDJ0</accession>
<feature type="compositionally biased region" description="Basic and acidic residues" evidence="1">
    <location>
        <begin position="1"/>
        <end position="16"/>
    </location>
</feature>
<feature type="transmembrane region" description="Helical" evidence="2">
    <location>
        <begin position="42"/>
        <end position="62"/>
    </location>
</feature>
<proteinExistence type="predicted"/>
<protein>
    <submittedName>
        <fullName evidence="3">Uncharacterized protein</fullName>
    </submittedName>
</protein>
<dbReference type="AlphaFoldDB" id="A0AB39NDJ0"/>
<dbReference type="RefSeq" id="WP_369275908.1">
    <property type="nucleotide sequence ID" value="NZ_CP163432.1"/>
</dbReference>